<evidence type="ECO:0000313" key="2">
    <source>
        <dbReference type="Proteomes" id="UP000274731"/>
    </source>
</evidence>
<evidence type="ECO:0000313" key="1">
    <source>
        <dbReference type="EMBL" id="ATW62748.1"/>
    </source>
</evidence>
<dbReference type="Proteomes" id="UP000274731">
    <property type="component" value="Segment"/>
</dbReference>
<organism evidence="1 2">
    <name type="scientific">Synechococcus phage S-CBWM1</name>
    <dbReference type="NCBI Taxonomy" id="2053653"/>
    <lineage>
        <taxon>Viruses</taxon>
        <taxon>Duplodnaviria</taxon>
        <taxon>Heunggongvirae</taxon>
        <taxon>Uroviricota</taxon>
        <taxon>Caudoviricetes</taxon>
        <taxon>Aokuangvirus</taxon>
        <taxon>Aokuangvirus SCBWM1</taxon>
    </lineage>
</organism>
<accession>A0A3G1L3J5</accession>
<reference evidence="1 2" key="1">
    <citation type="journal article" date="2018" name="Environ. Microbiol.">
        <title>Novel phage-host interactions and evolution as revealed by a cyanomyovirus isolated from an estuarine environment.</title>
        <authorList>
            <person name="Xu Y."/>
            <person name="Zhang R."/>
            <person name="Wang N."/>
            <person name="Cai L."/>
            <person name="Tong Y."/>
            <person name="Sun Q."/>
            <person name="Chen F."/>
            <person name="Jiao N."/>
        </authorList>
    </citation>
    <scope>NUCLEOTIDE SEQUENCE [LARGE SCALE GENOMIC DNA]</scope>
</reference>
<proteinExistence type="predicted"/>
<sequence>MKSTKSSANEIAKSLYTGWMQSVTGLPGYTDEQRSELFRLCAEYALEAAEVFVQVEESRNA</sequence>
<keyword evidence="2" id="KW-1185">Reference proteome</keyword>
<name>A0A3G1L3J5_9CAUD</name>
<gene>
    <name evidence="1" type="ORF">SCBWM1_gp64</name>
</gene>
<protein>
    <submittedName>
        <fullName evidence="1">Uncharacterized protein</fullName>
    </submittedName>
</protein>
<dbReference type="EMBL" id="MG450654">
    <property type="protein sequence ID" value="ATW62748.1"/>
    <property type="molecule type" value="Genomic_DNA"/>
</dbReference>